<keyword evidence="13" id="KW-1185">Reference proteome</keyword>
<dbReference type="EMBL" id="FLRH01000003">
    <property type="protein sequence ID" value="SBT65332.1"/>
    <property type="molecule type" value="Genomic_DNA"/>
</dbReference>
<feature type="region of interest" description="Disordered" evidence="11">
    <location>
        <begin position="1"/>
        <end position="29"/>
    </location>
</feature>
<reference evidence="13" key="1">
    <citation type="submission" date="2016-06" db="EMBL/GenBank/DDBJ databases">
        <authorList>
            <person name="Varghese N."/>
            <person name="Submissions Spin"/>
        </authorList>
    </citation>
    <scope>NUCLEOTIDE SEQUENCE [LARGE SCALE GENOMIC DNA]</scope>
    <source>
        <strain evidence="13">DSM 45794</strain>
    </source>
</reference>
<comment type="caution">
    <text evidence="9">Lacks conserved residue(s) required for the propagation of feature annotation.</text>
</comment>
<feature type="region of interest" description="Disordered" evidence="11">
    <location>
        <begin position="194"/>
        <end position="213"/>
    </location>
</feature>
<evidence type="ECO:0000313" key="13">
    <source>
        <dbReference type="Proteomes" id="UP000199558"/>
    </source>
</evidence>
<dbReference type="AlphaFoldDB" id="A0A1A9B8V6"/>
<comment type="subcellular location">
    <subcellularLocation>
        <location evidence="9">Cell membrane</location>
        <topology evidence="9">Multi-pass membrane protein</topology>
    </subcellularLocation>
</comment>
<comment type="catalytic activity">
    <reaction evidence="9">
        <text>Release of signal peptides from bacterial membrane prolipoproteins. Hydrolyzes -Xaa-Yaa-Zaa-|-(S,diacylglyceryl)Cys-, in which Xaa is hydrophobic (preferably Leu), and Yaa (Ala or Ser) and Zaa (Gly or Ala) have small, neutral side chains.</text>
        <dbReference type="EC" id="3.4.23.36"/>
    </reaction>
</comment>
<evidence type="ECO:0000256" key="10">
    <source>
        <dbReference type="RuleBase" id="RU004181"/>
    </source>
</evidence>
<feature type="active site" evidence="9">
    <location>
        <position position="152"/>
    </location>
</feature>
<evidence type="ECO:0000313" key="12">
    <source>
        <dbReference type="EMBL" id="SBT65332.1"/>
    </source>
</evidence>
<dbReference type="GO" id="GO:0005886">
    <property type="term" value="C:plasma membrane"/>
    <property type="evidence" value="ECO:0007669"/>
    <property type="project" value="UniProtKB-SubCell"/>
</dbReference>
<feature type="transmembrane region" description="Helical" evidence="9">
    <location>
        <begin position="120"/>
        <end position="136"/>
    </location>
</feature>
<feature type="transmembrane region" description="Helical" evidence="9">
    <location>
        <begin position="95"/>
        <end position="113"/>
    </location>
</feature>
<evidence type="ECO:0000256" key="3">
    <source>
        <dbReference type="ARBA" id="ARBA00022670"/>
    </source>
</evidence>
<keyword evidence="7 9" id="KW-1133">Transmembrane helix</keyword>
<feature type="compositionally biased region" description="Low complexity" evidence="11">
    <location>
        <begin position="14"/>
        <end position="29"/>
    </location>
</feature>
<evidence type="ECO:0000256" key="8">
    <source>
        <dbReference type="ARBA" id="ARBA00023136"/>
    </source>
</evidence>
<keyword evidence="3 9" id="KW-0645">Protease</keyword>
<keyword evidence="6 9" id="KW-0378">Hydrolase</keyword>
<dbReference type="GO" id="GO:0006508">
    <property type="term" value="P:proteolysis"/>
    <property type="evidence" value="ECO:0007669"/>
    <property type="project" value="UniProtKB-KW"/>
</dbReference>
<evidence type="ECO:0000256" key="9">
    <source>
        <dbReference type="HAMAP-Rule" id="MF_00161"/>
    </source>
</evidence>
<evidence type="ECO:0000256" key="6">
    <source>
        <dbReference type="ARBA" id="ARBA00022801"/>
    </source>
</evidence>
<dbReference type="STRING" id="946078.GA0070622_2326"/>
<sequence length="213" mass="22237">MTATVASVDGEQMTAAPPAGSGTTETGAGAPRRKAVGLLLGVSLVSLLADLGTKQLALSELPGREEPVSVLGGAVYFTLTRNSGAAWSIGSDHTWVFPLITFGVIGWIAWMALRLRSLPWAVSLGLVLGGALGNLADRIFRAPGHFVGHVVDMISVFGPYGEFFPVFNLADSSLFCGVVLAVFLELTGRQRDGSRAAAKPATEDAPADQKERA</sequence>
<comment type="function">
    <text evidence="9">This protein specifically catalyzes the removal of signal peptides from prolipoproteins.</text>
</comment>
<dbReference type="UniPathway" id="UPA00665"/>
<protein>
    <recommendedName>
        <fullName evidence="9">Lipoprotein signal peptidase</fullName>
        <ecNumber evidence="9">3.4.23.36</ecNumber>
    </recommendedName>
    <alternativeName>
        <fullName evidence="9">Prolipoprotein signal peptidase</fullName>
    </alternativeName>
    <alternativeName>
        <fullName evidence="9">Signal peptidase II</fullName>
        <shortName evidence="9">SPase II</shortName>
    </alternativeName>
</protein>
<dbReference type="PRINTS" id="PR00781">
    <property type="entry name" value="LIPOSIGPTASE"/>
</dbReference>
<dbReference type="EC" id="3.4.23.36" evidence="9"/>
<dbReference type="PANTHER" id="PTHR33695:SF1">
    <property type="entry name" value="LIPOPROTEIN SIGNAL PEPTIDASE"/>
    <property type="match status" value="1"/>
</dbReference>
<keyword evidence="5 9" id="KW-0064">Aspartyl protease</keyword>
<evidence type="ECO:0000256" key="1">
    <source>
        <dbReference type="ARBA" id="ARBA00006139"/>
    </source>
</evidence>
<evidence type="ECO:0000256" key="4">
    <source>
        <dbReference type="ARBA" id="ARBA00022692"/>
    </source>
</evidence>
<dbReference type="HAMAP" id="MF_00161">
    <property type="entry name" value="LspA"/>
    <property type="match status" value="1"/>
</dbReference>
<gene>
    <name evidence="9" type="primary">lspA</name>
    <name evidence="12" type="ORF">GA0070622_2326</name>
</gene>
<dbReference type="Pfam" id="PF01252">
    <property type="entry name" value="Peptidase_A8"/>
    <property type="match status" value="1"/>
</dbReference>
<evidence type="ECO:0000256" key="5">
    <source>
        <dbReference type="ARBA" id="ARBA00022750"/>
    </source>
</evidence>
<feature type="active site" evidence="9">
    <location>
        <position position="171"/>
    </location>
</feature>
<proteinExistence type="inferred from homology"/>
<evidence type="ECO:0000256" key="11">
    <source>
        <dbReference type="SAM" id="MobiDB-lite"/>
    </source>
</evidence>
<organism evidence="12 13">
    <name type="scientific">Micromonospora sediminicola</name>
    <dbReference type="NCBI Taxonomy" id="946078"/>
    <lineage>
        <taxon>Bacteria</taxon>
        <taxon>Bacillati</taxon>
        <taxon>Actinomycetota</taxon>
        <taxon>Actinomycetes</taxon>
        <taxon>Micromonosporales</taxon>
        <taxon>Micromonosporaceae</taxon>
        <taxon>Micromonospora</taxon>
    </lineage>
</organism>
<evidence type="ECO:0000256" key="2">
    <source>
        <dbReference type="ARBA" id="ARBA00022475"/>
    </source>
</evidence>
<dbReference type="Proteomes" id="UP000199558">
    <property type="component" value="Unassembled WGS sequence"/>
</dbReference>
<keyword evidence="4 9" id="KW-0812">Transmembrane</keyword>
<keyword evidence="2 9" id="KW-1003">Cell membrane</keyword>
<accession>A0A1A9B8V6</accession>
<keyword evidence="8 9" id="KW-0472">Membrane</keyword>
<comment type="pathway">
    <text evidence="9">Protein modification; lipoprotein biosynthesis (signal peptide cleavage).</text>
</comment>
<dbReference type="NCBIfam" id="TIGR00077">
    <property type="entry name" value="lspA"/>
    <property type="match status" value="1"/>
</dbReference>
<feature type="transmembrane region" description="Helical" evidence="9">
    <location>
        <begin position="163"/>
        <end position="186"/>
    </location>
</feature>
<comment type="similarity">
    <text evidence="1 9 10">Belongs to the peptidase A8 family.</text>
</comment>
<dbReference type="PANTHER" id="PTHR33695">
    <property type="entry name" value="LIPOPROTEIN SIGNAL PEPTIDASE"/>
    <property type="match status" value="1"/>
</dbReference>
<evidence type="ECO:0000256" key="7">
    <source>
        <dbReference type="ARBA" id="ARBA00022989"/>
    </source>
</evidence>
<dbReference type="InterPro" id="IPR001872">
    <property type="entry name" value="Peptidase_A8"/>
</dbReference>
<dbReference type="GO" id="GO:0004190">
    <property type="term" value="F:aspartic-type endopeptidase activity"/>
    <property type="evidence" value="ECO:0007669"/>
    <property type="project" value="UniProtKB-UniRule"/>
</dbReference>
<name>A0A1A9B8V6_9ACTN</name>